<dbReference type="InterPro" id="IPR012317">
    <property type="entry name" value="Poly(ADP-ribose)pol_cat_dom"/>
</dbReference>
<dbReference type="SUPFAM" id="SSF54495">
    <property type="entry name" value="UBC-like"/>
    <property type="match status" value="1"/>
</dbReference>
<dbReference type="GeneID" id="95978032"/>
<dbReference type="Pfam" id="PF00644">
    <property type="entry name" value="PARP"/>
    <property type="match status" value="1"/>
</dbReference>
<dbReference type="Proteomes" id="UP001562354">
    <property type="component" value="Unassembled WGS sequence"/>
</dbReference>
<gene>
    <name evidence="6" type="ORF">AAFC00_004332</name>
</gene>
<keyword evidence="1" id="KW-0328">Glycosyltransferase</keyword>
<dbReference type="RefSeq" id="XP_069202515.1">
    <property type="nucleotide sequence ID" value="XM_069343962.1"/>
</dbReference>
<protein>
    <recommendedName>
        <fullName evidence="5">UBC core domain-containing protein</fullName>
    </recommendedName>
</protein>
<dbReference type="PANTHER" id="PTHR21328">
    <property type="entry name" value="POLY ADP-RIBOSE POLYMERASE FAMILY, MEMBER PARP"/>
    <property type="match status" value="1"/>
</dbReference>
<evidence type="ECO:0000256" key="2">
    <source>
        <dbReference type="ARBA" id="ARBA00022679"/>
    </source>
</evidence>
<proteinExistence type="predicted"/>
<keyword evidence="3" id="KW-0548">Nucleotidyltransferase</keyword>
<accession>A0ABR3PJC8</accession>
<evidence type="ECO:0000259" key="5">
    <source>
        <dbReference type="PROSITE" id="PS50127"/>
    </source>
</evidence>
<keyword evidence="2" id="KW-0808">Transferase</keyword>
<dbReference type="Gene3D" id="3.90.228.10">
    <property type="match status" value="1"/>
</dbReference>
<feature type="domain" description="UBC core" evidence="5">
    <location>
        <begin position="983"/>
        <end position="1171"/>
    </location>
</feature>
<evidence type="ECO:0000256" key="4">
    <source>
        <dbReference type="ARBA" id="ARBA00023027"/>
    </source>
</evidence>
<dbReference type="CDD" id="cd23802">
    <property type="entry name" value="UBCc_UBE2Q"/>
    <property type="match status" value="1"/>
</dbReference>
<dbReference type="SUPFAM" id="SSF56399">
    <property type="entry name" value="ADP-ribosylation"/>
    <property type="match status" value="1"/>
</dbReference>
<comment type="caution">
    <text evidence="6">The sequence shown here is derived from an EMBL/GenBank/DDBJ whole genome shotgun (WGS) entry which is preliminary data.</text>
</comment>
<evidence type="ECO:0000313" key="6">
    <source>
        <dbReference type="EMBL" id="KAL1306242.1"/>
    </source>
</evidence>
<dbReference type="InterPro" id="IPR051838">
    <property type="entry name" value="ARTD_PARP"/>
</dbReference>
<dbReference type="InterPro" id="IPR016135">
    <property type="entry name" value="UBQ-conjugating_enzyme/RWD"/>
</dbReference>
<sequence>MPRKAYIEDLKQAQEHHGVDSICDLCPGDDDGQFRFIFRHDLLEQCVTVTAGVTDLSDYPTDHDYFIFAADDTPPDIAAILSSKLPSAKCKTVRQLLSSVSETLLKHCIVRGDDVDMPESQSCVEDDMQSEADYEYDSGADDGFGDDFCADPSTTDVATKADRFVETTALFQRRIRSDLRLAKLAGSKIGVLRDPLEGDNCFVSVSVRCAKLGISDHAMQAWNVEPSDYLTLIIQYPSYRTLDQLLGSDSIGLRPTMRVGASKKYKPTMDEATSAFSSANTRNTTASFTDRPTAPLTGFRSVFMSKSLENLLNERLISILQYREIGLSRSGAEEFYTDNRGASPLNSGSIADKYFAPDALNATYPPIVDADHWTDTCPEGLSFPLLAAQMLLRHFVRCTEFCVVCHRKLHNDIEAIKPYVCDGGLCLFQYVTMGFGPSFEHEIATQPYTIDLLVSFAYAQAQAGTLKEFPLGLGMTIPSHFAERVDPCPRYMSFHRMNGQKSKTSQEPTTPKTTSGEAPIKRDIKVDLMARKILFPEMEQKCPVNVGEWVSISLEKDKHLQCCISSIHYPVISTGPFISSSDHGIETNIPELPRKAPGDKTSPGKWISATMERHETEFDTLDDNQKCGAIKNLLNCLHSICDIKSYLSTQRIPDLARARHMIPPATLSTLRWVIASNRACIMQAYDDDPVTGLPAPKDTHVYGMKGWMQFRFAMGAPDKEKRFLKCVHDTAKLLKPKHATLFAFHGSALQNWHSIIREGLHYENTVNGRAYGNGVYHSLSLTTSLGYSGTVDQSWPQSMLRIRTAIALNEIVNAPGEFVSRSPHLVVQHVDWIQTRYLFIKCNEPNFCNLDEKKPEHERVQDPSVIPRASEGYLVISACSSPSSKRKIKNSFGKATIVNKRVKGSGLAHDPITLDAQDDYLGDDDLSDETDTDDRNILVDGVSIDSKFNDKVNQSVLRGGFVPGGLNHDDLPKLSMPGYATTSATTRLNQDFKALLKLQNSTPLHELGWYIDPELFDCPYQWIIELHSFEEFGQGDTMIPLVDDMKAAGAKSIILEVRFSGSYPHSPPFVRVIKPRFLPFQNGGGGHVTAGGALCMELLTNSGWSVASTMESVLLQVRLEMASLDPRPARLEKNRRASSAYGLGEAIEAYKRACKAHEWEIPADFHQIAYE</sequence>
<evidence type="ECO:0000256" key="3">
    <source>
        <dbReference type="ARBA" id="ARBA00022695"/>
    </source>
</evidence>
<keyword evidence="7" id="KW-1185">Reference proteome</keyword>
<evidence type="ECO:0000313" key="7">
    <source>
        <dbReference type="Proteomes" id="UP001562354"/>
    </source>
</evidence>
<reference evidence="6 7" key="1">
    <citation type="submission" date="2024-07" db="EMBL/GenBank/DDBJ databases">
        <title>Draft sequence of the Neodothiora populina.</title>
        <authorList>
            <person name="Drown D.D."/>
            <person name="Schuette U.S."/>
            <person name="Buechlein A.B."/>
            <person name="Rusch D.R."/>
            <person name="Winton L.W."/>
            <person name="Adams G.A."/>
        </authorList>
    </citation>
    <scope>NUCLEOTIDE SEQUENCE [LARGE SCALE GENOMIC DNA]</scope>
    <source>
        <strain evidence="6 7">CPC 39397</strain>
    </source>
</reference>
<keyword evidence="4" id="KW-0520">NAD</keyword>
<dbReference type="EMBL" id="JBFMKM010000005">
    <property type="protein sequence ID" value="KAL1306242.1"/>
    <property type="molecule type" value="Genomic_DNA"/>
</dbReference>
<dbReference type="PROSITE" id="PS50127">
    <property type="entry name" value="UBC_2"/>
    <property type="match status" value="1"/>
</dbReference>
<dbReference type="InterPro" id="IPR000608">
    <property type="entry name" value="UBC"/>
</dbReference>
<evidence type="ECO:0000256" key="1">
    <source>
        <dbReference type="ARBA" id="ARBA00022676"/>
    </source>
</evidence>
<name>A0ABR3PJC8_9PEZI</name>
<dbReference type="Gene3D" id="3.10.110.10">
    <property type="entry name" value="Ubiquitin Conjugating Enzyme"/>
    <property type="match status" value="1"/>
</dbReference>
<organism evidence="6 7">
    <name type="scientific">Neodothiora populina</name>
    <dbReference type="NCBI Taxonomy" id="2781224"/>
    <lineage>
        <taxon>Eukaryota</taxon>
        <taxon>Fungi</taxon>
        <taxon>Dikarya</taxon>
        <taxon>Ascomycota</taxon>
        <taxon>Pezizomycotina</taxon>
        <taxon>Dothideomycetes</taxon>
        <taxon>Dothideomycetidae</taxon>
        <taxon>Dothideales</taxon>
        <taxon>Dothioraceae</taxon>
        <taxon>Neodothiora</taxon>
    </lineage>
</organism>